<sequence>MQKLLKLQKNNRWDLEGITFAIEERVGEPENFIGRIKELDFLYNWTDNIRKKLSRSIAFLGRRKIGKSLVLERLYNIIYSENKGLIPFYYEFTEGTRSGKNFIMIF</sequence>
<organism evidence="1 2">
    <name type="scientific">Candidatus Magnetoglobus multicellularis str. Araruama</name>
    <dbReference type="NCBI Taxonomy" id="890399"/>
    <lineage>
        <taxon>Bacteria</taxon>
        <taxon>Pseudomonadati</taxon>
        <taxon>Thermodesulfobacteriota</taxon>
        <taxon>Desulfobacteria</taxon>
        <taxon>Desulfobacterales</taxon>
        <taxon>Desulfobacteraceae</taxon>
        <taxon>Candidatus Magnetoglobus</taxon>
    </lineage>
</organism>
<dbReference type="Gene3D" id="3.40.50.300">
    <property type="entry name" value="P-loop containing nucleotide triphosphate hydrolases"/>
    <property type="match status" value="1"/>
</dbReference>
<evidence type="ECO:0000313" key="1">
    <source>
        <dbReference type="EMBL" id="ETR65941.1"/>
    </source>
</evidence>
<dbReference type="SUPFAM" id="SSF52540">
    <property type="entry name" value="P-loop containing nucleoside triphosphate hydrolases"/>
    <property type="match status" value="1"/>
</dbReference>
<evidence type="ECO:0000313" key="2">
    <source>
        <dbReference type="Proteomes" id="UP000189670"/>
    </source>
</evidence>
<proteinExistence type="predicted"/>
<accession>A0A1V1NTP7</accession>
<gene>
    <name evidence="1" type="ORF">OMM_13488</name>
</gene>
<name>A0A1V1NTP7_9BACT</name>
<evidence type="ECO:0008006" key="3">
    <source>
        <dbReference type="Google" id="ProtNLM"/>
    </source>
</evidence>
<reference evidence="2" key="1">
    <citation type="submission" date="2012-11" db="EMBL/GenBank/DDBJ databases">
        <authorList>
            <person name="Lucero-Rivera Y.E."/>
            <person name="Tovar-Ramirez D."/>
        </authorList>
    </citation>
    <scope>NUCLEOTIDE SEQUENCE [LARGE SCALE GENOMIC DNA]</scope>
    <source>
        <strain evidence="2">Araruama</strain>
    </source>
</reference>
<protein>
    <recommendedName>
        <fullName evidence="3">AAA domain-containing protein</fullName>
    </recommendedName>
</protein>
<dbReference type="AlphaFoldDB" id="A0A1V1NTP7"/>
<dbReference type="EMBL" id="ATBP01002365">
    <property type="protein sequence ID" value="ETR65941.1"/>
    <property type="molecule type" value="Genomic_DNA"/>
</dbReference>
<comment type="caution">
    <text evidence="1">The sequence shown here is derived from an EMBL/GenBank/DDBJ whole genome shotgun (WGS) entry which is preliminary data.</text>
</comment>
<dbReference type="InterPro" id="IPR027417">
    <property type="entry name" value="P-loop_NTPase"/>
</dbReference>
<dbReference type="Proteomes" id="UP000189670">
    <property type="component" value="Unassembled WGS sequence"/>
</dbReference>